<dbReference type="GO" id="GO:0003677">
    <property type="term" value="F:DNA binding"/>
    <property type="evidence" value="ECO:0007669"/>
    <property type="project" value="UniProtKB-KW"/>
</dbReference>
<dbReference type="InterPro" id="IPR014036">
    <property type="entry name" value="DeoR-like_C"/>
</dbReference>
<evidence type="ECO:0000256" key="2">
    <source>
        <dbReference type="ARBA" id="ARBA00023125"/>
    </source>
</evidence>
<evidence type="ECO:0000256" key="1">
    <source>
        <dbReference type="ARBA" id="ARBA00023015"/>
    </source>
</evidence>
<keyword evidence="3" id="KW-0804">Transcription</keyword>
<dbReference type="InterPro" id="IPR037171">
    <property type="entry name" value="NagB/RpiA_transferase-like"/>
</dbReference>
<dbReference type="Pfam" id="PF08220">
    <property type="entry name" value="HTH_DeoR"/>
    <property type="match status" value="1"/>
</dbReference>
<dbReference type="PRINTS" id="PR00037">
    <property type="entry name" value="HTHLACR"/>
</dbReference>
<accession>A0AAU7Q5W9</accession>
<evidence type="ECO:0000259" key="4">
    <source>
        <dbReference type="PROSITE" id="PS51000"/>
    </source>
</evidence>
<dbReference type="GO" id="GO:0003700">
    <property type="term" value="F:DNA-binding transcription factor activity"/>
    <property type="evidence" value="ECO:0007669"/>
    <property type="project" value="InterPro"/>
</dbReference>
<dbReference type="InterPro" id="IPR036390">
    <property type="entry name" value="WH_DNA-bd_sf"/>
</dbReference>
<dbReference type="PANTHER" id="PTHR30363:SF44">
    <property type="entry name" value="AGA OPERON TRANSCRIPTIONAL REPRESSOR-RELATED"/>
    <property type="match status" value="1"/>
</dbReference>
<dbReference type="Gene3D" id="1.10.10.10">
    <property type="entry name" value="Winged helix-like DNA-binding domain superfamily/Winged helix DNA-binding domain"/>
    <property type="match status" value="1"/>
</dbReference>
<dbReference type="Pfam" id="PF00455">
    <property type="entry name" value="DeoRC"/>
    <property type="match status" value="1"/>
</dbReference>
<dbReference type="AlphaFoldDB" id="A0AAU7Q5W9"/>
<dbReference type="InterPro" id="IPR001034">
    <property type="entry name" value="DeoR_HTH"/>
</dbReference>
<organism evidence="5">
    <name type="scientific">Acerihabitans sp. KWT182</name>
    <dbReference type="NCBI Taxonomy" id="3157919"/>
    <lineage>
        <taxon>Bacteria</taxon>
        <taxon>Pseudomonadati</taxon>
        <taxon>Pseudomonadota</taxon>
        <taxon>Gammaproteobacteria</taxon>
        <taxon>Enterobacterales</taxon>
        <taxon>Pectobacteriaceae</taxon>
        <taxon>Acerihabitans</taxon>
    </lineage>
</organism>
<dbReference type="SMART" id="SM00420">
    <property type="entry name" value="HTH_DEOR"/>
    <property type="match status" value="1"/>
</dbReference>
<dbReference type="PANTHER" id="PTHR30363">
    <property type="entry name" value="HTH-TYPE TRANSCRIPTIONAL REGULATOR SRLR-RELATED"/>
    <property type="match status" value="1"/>
</dbReference>
<dbReference type="PROSITE" id="PS00894">
    <property type="entry name" value="HTH_DEOR_1"/>
    <property type="match status" value="1"/>
</dbReference>
<dbReference type="SUPFAM" id="SSF46785">
    <property type="entry name" value="Winged helix' DNA-binding domain"/>
    <property type="match status" value="1"/>
</dbReference>
<dbReference type="InterPro" id="IPR050313">
    <property type="entry name" value="Carb_Metab_HTH_regulators"/>
</dbReference>
<sequence>MSKTKQLRQDKILAEINDSPSLRIAELAKRHNVSTETIRRDLDALTQSGHLSRTYGGAVRAESSEPSISERHRLFVAERERIARETVKHIINAHILMIGSGATTLHVARRIATAMKNITVITHSFGVATVLSINPTIRVIIAPGEYEASEGSVAGALTMGFLNQYFVDFAILGASGLSAEGPSDASVDCGMVYGAMAQRAGKTIVVADHSKFGMTFPWRYASWNQVHLLITDRQPEGQMLESLRKNQVEYIIA</sequence>
<evidence type="ECO:0000256" key="3">
    <source>
        <dbReference type="ARBA" id="ARBA00023163"/>
    </source>
</evidence>
<feature type="domain" description="HTH deoR-type" evidence="4">
    <location>
        <begin position="5"/>
        <end position="60"/>
    </location>
</feature>
<dbReference type="InterPro" id="IPR036388">
    <property type="entry name" value="WH-like_DNA-bd_sf"/>
</dbReference>
<keyword evidence="2 5" id="KW-0238">DNA-binding</keyword>
<dbReference type="SUPFAM" id="SSF100950">
    <property type="entry name" value="NagB/RpiA/CoA transferase-like"/>
    <property type="match status" value="1"/>
</dbReference>
<gene>
    <name evidence="5" type="ORF">ABK905_17220</name>
</gene>
<dbReference type="SMART" id="SM01134">
    <property type="entry name" value="DeoRC"/>
    <property type="match status" value="1"/>
</dbReference>
<evidence type="ECO:0000313" key="5">
    <source>
        <dbReference type="EMBL" id="XBS68449.1"/>
    </source>
</evidence>
<protein>
    <submittedName>
        <fullName evidence="5">DeoR/GlpR family DNA-binding transcription regulator</fullName>
    </submittedName>
</protein>
<name>A0AAU7Q5W9_9GAMM</name>
<dbReference type="EMBL" id="CP157947">
    <property type="protein sequence ID" value="XBS68449.1"/>
    <property type="molecule type" value="Genomic_DNA"/>
</dbReference>
<reference evidence="5" key="1">
    <citation type="submission" date="2024-06" db="EMBL/GenBank/DDBJ databases">
        <authorList>
            <person name="Coelho C."/>
            <person name="Bento M."/>
            <person name="Garcia E."/>
            <person name="Camelo A."/>
            <person name="Brandao I."/>
            <person name="Espirito Santo C."/>
            <person name="Trovao J."/>
            <person name="Verissimo A."/>
            <person name="Costa J."/>
            <person name="Tiago I."/>
        </authorList>
    </citation>
    <scope>NUCLEOTIDE SEQUENCE</scope>
    <source>
        <strain evidence="5">KWT182</strain>
    </source>
</reference>
<dbReference type="InterPro" id="IPR018356">
    <property type="entry name" value="Tscrpt_reg_HTH_DeoR_CS"/>
</dbReference>
<dbReference type="Gene3D" id="3.40.50.1360">
    <property type="match status" value="1"/>
</dbReference>
<dbReference type="PROSITE" id="PS51000">
    <property type="entry name" value="HTH_DEOR_2"/>
    <property type="match status" value="1"/>
</dbReference>
<keyword evidence="1" id="KW-0805">Transcription regulation</keyword>
<proteinExistence type="predicted"/>